<dbReference type="RefSeq" id="XP_001033547.3">
    <property type="nucleotide sequence ID" value="XM_001033547.3"/>
</dbReference>
<dbReference type="AlphaFoldDB" id="Q22KB5"/>
<gene>
    <name evidence="1" type="ORF">TTHERM_00313660</name>
</gene>
<sequence length="351" mass="41534">MKFIYFVGGLIGLYAPTKMLYKYFFNTQRTIPPLTQRLINSLMPYRNVNKTSLYQSQRYINKRDAVLSMTIDHQGRLQSPTIVDESILSQNQRSFQSVFIHTVIHRNNIYFLNQDELINQMEKINKNLNLKLEAVRIIECIKPLVFYKYPLIYTSQHHQLQVIEIQIYETQNFICVKDYPAKSIAQQVPYSLEICTKNNEENINNLNSARIEIDENGLIQKSQEGVLFIFYREKDNGDLICLQLLEAQQNNSFCQAFKKLLTKMTHNSEEKIKFLEKKLYFEELINLIKDQGFKEMVLLKKNGLICQIDKLKLKKDEEEIHFQNKKIFSYLNNYQKNFSLTDSIVFDQQIS</sequence>
<dbReference type="InParanoid" id="Q22KB5"/>
<name>Q22KB5_TETTS</name>
<protein>
    <submittedName>
        <fullName evidence="1">Uncharacterized protein</fullName>
    </submittedName>
</protein>
<evidence type="ECO:0000313" key="2">
    <source>
        <dbReference type="Proteomes" id="UP000009168"/>
    </source>
</evidence>
<keyword evidence="2" id="KW-1185">Reference proteome</keyword>
<reference evidence="2" key="1">
    <citation type="journal article" date="2006" name="PLoS Biol.">
        <title>Macronuclear genome sequence of the ciliate Tetrahymena thermophila, a model eukaryote.</title>
        <authorList>
            <person name="Eisen J.A."/>
            <person name="Coyne R.S."/>
            <person name="Wu M."/>
            <person name="Wu D."/>
            <person name="Thiagarajan M."/>
            <person name="Wortman J.R."/>
            <person name="Badger J.H."/>
            <person name="Ren Q."/>
            <person name="Amedeo P."/>
            <person name="Jones K.M."/>
            <person name="Tallon L.J."/>
            <person name="Delcher A.L."/>
            <person name="Salzberg S.L."/>
            <person name="Silva J.C."/>
            <person name="Haas B.J."/>
            <person name="Majoros W.H."/>
            <person name="Farzad M."/>
            <person name="Carlton J.M."/>
            <person name="Smith R.K. Jr."/>
            <person name="Garg J."/>
            <person name="Pearlman R.E."/>
            <person name="Karrer K.M."/>
            <person name="Sun L."/>
            <person name="Manning G."/>
            <person name="Elde N.C."/>
            <person name="Turkewitz A.P."/>
            <person name="Asai D.J."/>
            <person name="Wilkes D.E."/>
            <person name="Wang Y."/>
            <person name="Cai H."/>
            <person name="Collins K."/>
            <person name="Stewart B.A."/>
            <person name="Lee S.R."/>
            <person name="Wilamowska K."/>
            <person name="Weinberg Z."/>
            <person name="Ruzzo W.L."/>
            <person name="Wloga D."/>
            <person name="Gaertig J."/>
            <person name="Frankel J."/>
            <person name="Tsao C.-C."/>
            <person name="Gorovsky M.A."/>
            <person name="Keeling P.J."/>
            <person name="Waller R.F."/>
            <person name="Patron N.J."/>
            <person name="Cherry J.M."/>
            <person name="Stover N.A."/>
            <person name="Krieger C.J."/>
            <person name="del Toro C."/>
            <person name="Ryder H.F."/>
            <person name="Williamson S.C."/>
            <person name="Barbeau R.A."/>
            <person name="Hamilton E.P."/>
            <person name="Orias E."/>
        </authorList>
    </citation>
    <scope>NUCLEOTIDE SEQUENCE [LARGE SCALE GENOMIC DNA]</scope>
    <source>
        <strain evidence="2">SB210</strain>
    </source>
</reference>
<organism evidence="1 2">
    <name type="scientific">Tetrahymena thermophila (strain SB210)</name>
    <dbReference type="NCBI Taxonomy" id="312017"/>
    <lineage>
        <taxon>Eukaryota</taxon>
        <taxon>Sar</taxon>
        <taxon>Alveolata</taxon>
        <taxon>Ciliophora</taxon>
        <taxon>Intramacronucleata</taxon>
        <taxon>Oligohymenophorea</taxon>
        <taxon>Hymenostomatida</taxon>
        <taxon>Tetrahymenina</taxon>
        <taxon>Tetrahymenidae</taxon>
        <taxon>Tetrahymena</taxon>
    </lineage>
</organism>
<proteinExistence type="predicted"/>
<evidence type="ECO:0000313" key="1">
    <source>
        <dbReference type="EMBL" id="EAR85884.3"/>
    </source>
</evidence>
<dbReference type="KEGG" id="tet:TTHERM_00313660"/>
<dbReference type="GeneID" id="7831002"/>
<dbReference type="HOGENOM" id="CLU_498317_0_0_1"/>
<accession>Q22KB5</accession>
<dbReference type="EMBL" id="GG662498">
    <property type="protein sequence ID" value="EAR85884.3"/>
    <property type="molecule type" value="Genomic_DNA"/>
</dbReference>
<dbReference type="Proteomes" id="UP000009168">
    <property type="component" value="Unassembled WGS sequence"/>
</dbReference>